<evidence type="ECO:0000313" key="2">
    <source>
        <dbReference type="EMBL" id="RDH17984.1"/>
    </source>
</evidence>
<name>A0A370BR14_ASPNG</name>
<gene>
    <name evidence="2" type="ORF">M747DRAFT_297664</name>
</gene>
<dbReference type="Proteomes" id="UP000253845">
    <property type="component" value="Unassembled WGS sequence"/>
</dbReference>
<dbReference type="EMBL" id="KZ851927">
    <property type="protein sequence ID" value="RDH17984.1"/>
    <property type="molecule type" value="Genomic_DNA"/>
</dbReference>
<sequence>MPPVSGRTGPLLCANSPSPSLGHSVRNHPRENLSLAWTVGPNSKTVKKASPVPCFNLDRLLAGHLLTVGSPLLL</sequence>
<evidence type="ECO:0000313" key="3">
    <source>
        <dbReference type="Proteomes" id="UP000253845"/>
    </source>
</evidence>
<accession>A0A370BR14</accession>
<feature type="region of interest" description="Disordered" evidence="1">
    <location>
        <begin position="1"/>
        <end position="25"/>
    </location>
</feature>
<evidence type="ECO:0000256" key="1">
    <source>
        <dbReference type="SAM" id="MobiDB-lite"/>
    </source>
</evidence>
<proteinExistence type="predicted"/>
<protein>
    <submittedName>
        <fullName evidence="2">Uncharacterized protein</fullName>
    </submittedName>
</protein>
<dbReference type="VEuPathDB" id="FungiDB:M747DRAFT_297664"/>
<dbReference type="AlphaFoldDB" id="A0A370BR14"/>
<feature type="non-terminal residue" evidence="2">
    <location>
        <position position="74"/>
    </location>
</feature>
<organism evidence="2 3">
    <name type="scientific">Aspergillus niger ATCC 13496</name>
    <dbReference type="NCBI Taxonomy" id="1353008"/>
    <lineage>
        <taxon>Eukaryota</taxon>
        <taxon>Fungi</taxon>
        <taxon>Dikarya</taxon>
        <taxon>Ascomycota</taxon>
        <taxon>Pezizomycotina</taxon>
        <taxon>Eurotiomycetes</taxon>
        <taxon>Eurotiomycetidae</taxon>
        <taxon>Eurotiales</taxon>
        <taxon>Aspergillaceae</taxon>
        <taxon>Aspergillus</taxon>
        <taxon>Aspergillus subgen. Circumdati</taxon>
    </lineage>
</organism>
<reference evidence="2 3" key="1">
    <citation type="submission" date="2018-07" db="EMBL/GenBank/DDBJ databases">
        <title>Section-level genome sequencing of Aspergillus section Nigri to investigate inter- and intra-species variation.</title>
        <authorList>
            <consortium name="DOE Joint Genome Institute"/>
            <person name="Vesth T.C."/>
            <person name="Nybo J.L."/>
            <person name="Theobald S."/>
            <person name="Frisvad J.C."/>
            <person name="Larsen T.O."/>
            <person name="Nielsen K.F."/>
            <person name="Hoof J.B."/>
            <person name="Brandl J."/>
            <person name="Salamov A."/>
            <person name="Riley R."/>
            <person name="Gladden J.M."/>
            <person name="Phatale P."/>
            <person name="Nielsen M.T."/>
            <person name="Lyhne E.K."/>
            <person name="Kogle M.E."/>
            <person name="Strasser K."/>
            <person name="McDonnell E."/>
            <person name="Barry K."/>
            <person name="Clum A."/>
            <person name="Chen C."/>
            <person name="Nolan M."/>
            <person name="Sandor L."/>
            <person name="Kuo A."/>
            <person name="Lipzen A."/>
            <person name="Hainaut M."/>
            <person name="Drula E."/>
            <person name="Tsang A."/>
            <person name="Magnuson J.K."/>
            <person name="Henrissat B."/>
            <person name="Wiebenga A."/>
            <person name="Simmons B.A."/>
            <person name="Makela M.R."/>
            <person name="De vries R.P."/>
            <person name="Grigoriev I.V."/>
            <person name="Mortensen U.H."/>
            <person name="Baker S.E."/>
            <person name="Andersen M.R."/>
        </authorList>
    </citation>
    <scope>NUCLEOTIDE SEQUENCE [LARGE SCALE GENOMIC DNA]</scope>
    <source>
        <strain evidence="2 3">ATCC 13496</strain>
    </source>
</reference>